<dbReference type="InterPro" id="IPR032675">
    <property type="entry name" value="LRR_dom_sf"/>
</dbReference>
<proteinExistence type="predicted"/>
<dbReference type="OrthoDB" id="2994853at2759"/>
<name>A0A8I3ADX8_9AGAM</name>
<evidence type="ECO:0000313" key="1">
    <source>
        <dbReference type="EMBL" id="KAG6382021.1"/>
    </source>
</evidence>
<dbReference type="SUPFAM" id="SSF52047">
    <property type="entry name" value="RNI-like"/>
    <property type="match status" value="1"/>
</dbReference>
<organism evidence="1 2">
    <name type="scientific">Boletus reticuloceps</name>
    <dbReference type="NCBI Taxonomy" id="495285"/>
    <lineage>
        <taxon>Eukaryota</taxon>
        <taxon>Fungi</taxon>
        <taxon>Dikarya</taxon>
        <taxon>Basidiomycota</taxon>
        <taxon>Agaricomycotina</taxon>
        <taxon>Agaricomycetes</taxon>
        <taxon>Agaricomycetidae</taxon>
        <taxon>Boletales</taxon>
        <taxon>Boletineae</taxon>
        <taxon>Boletaceae</taxon>
        <taxon>Boletoideae</taxon>
        <taxon>Boletus</taxon>
    </lineage>
</organism>
<protein>
    <submittedName>
        <fullName evidence="1">Uncharacterized protein</fullName>
    </submittedName>
</protein>
<sequence>MAVIECLSIMNVIPPVDHTLPLASPSCCLTVLELFDTPIKDDELICFVSASGATLERLTLCRISHLTNAGLGAALNKVCTSLTYLYIMSDALVRSPGEEHALDATITRMERLTMLRIVPDVASERMVERRAEAFKRRSTPALSEVHLHLLMAGEPEDRGLIAAACRVWPGWEMAQTGWAATLGIPSLYL</sequence>
<evidence type="ECO:0000313" key="2">
    <source>
        <dbReference type="Proteomes" id="UP000683000"/>
    </source>
</evidence>
<gene>
    <name evidence="1" type="ORF">JVT61DRAFT_653</name>
</gene>
<dbReference type="AlphaFoldDB" id="A0A8I3ADX8"/>
<dbReference type="EMBL" id="JAGFBS010000001">
    <property type="protein sequence ID" value="KAG6382021.1"/>
    <property type="molecule type" value="Genomic_DNA"/>
</dbReference>
<accession>A0A8I3ADX8</accession>
<comment type="caution">
    <text evidence="1">The sequence shown here is derived from an EMBL/GenBank/DDBJ whole genome shotgun (WGS) entry which is preliminary data.</text>
</comment>
<reference evidence="1" key="1">
    <citation type="submission" date="2021-03" db="EMBL/GenBank/DDBJ databases">
        <title>Evolutionary innovations through gain and loss of genes in the ectomycorrhizal Boletales.</title>
        <authorList>
            <person name="Wu G."/>
            <person name="Miyauchi S."/>
            <person name="Morin E."/>
            <person name="Yang Z.-L."/>
            <person name="Xu J."/>
            <person name="Martin F.M."/>
        </authorList>
    </citation>
    <scope>NUCLEOTIDE SEQUENCE</scope>
    <source>
        <strain evidence="1">BR01</strain>
    </source>
</reference>
<dbReference type="Gene3D" id="3.80.10.10">
    <property type="entry name" value="Ribonuclease Inhibitor"/>
    <property type="match status" value="1"/>
</dbReference>
<keyword evidence="2" id="KW-1185">Reference proteome</keyword>
<dbReference type="Proteomes" id="UP000683000">
    <property type="component" value="Unassembled WGS sequence"/>
</dbReference>